<accession>A0A6M8FEW1</accession>
<keyword evidence="3" id="KW-1185">Reference proteome</keyword>
<organism evidence="2 3">
    <name type="scientific">Aquipseudomonas campi</name>
    <dbReference type="NCBI Taxonomy" id="2731681"/>
    <lineage>
        <taxon>Bacteria</taxon>
        <taxon>Pseudomonadati</taxon>
        <taxon>Pseudomonadota</taxon>
        <taxon>Gammaproteobacteria</taxon>
        <taxon>Pseudomonadales</taxon>
        <taxon>Pseudomonadaceae</taxon>
        <taxon>Aquipseudomonas</taxon>
    </lineage>
</organism>
<dbReference type="PANTHER" id="PTHR38834:SF3">
    <property type="entry name" value="SOLUTE-BINDING PROTEIN FAMILY 3_N-TERMINAL DOMAIN-CONTAINING PROTEIN"/>
    <property type="match status" value="1"/>
</dbReference>
<dbReference type="SUPFAM" id="SSF53850">
    <property type="entry name" value="Periplasmic binding protein-like II"/>
    <property type="match status" value="1"/>
</dbReference>
<dbReference type="KEGG" id="pcam:HNE05_03865"/>
<feature type="domain" description="Solute-binding protein family 3/N-terminal" evidence="1">
    <location>
        <begin position="21"/>
        <end position="234"/>
    </location>
</feature>
<dbReference type="Proteomes" id="UP000501379">
    <property type="component" value="Chromosome"/>
</dbReference>
<protein>
    <submittedName>
        <fullName evidence="2">Transporter substrate-binding domain-containing protein</fullName>
    </submittedName>
</protein>
<evidence type="ECO:0000259" key="1">
    <source>
        <dbReference type="Pfam" id="PF00497"/>
    </source>
</evidence>
<proteinExistence type="predicted"/>
<sequence>MLLLLIGSNVAVAGELRILTTEVPPLAFTRDGQVTGFCVEVVKAIQLRLGDTTPIEVLPWSRAYQIGLAEPNIVLVCPKRTVERESLFKWVGPLLESRTSFYARAGSGIRIASLAEAKQFSGILLPRAFYTHTFLQGEGFSNLVLSETSLTAMLMLLAGRQPLLAMDELQVPDLLVRAKVEADAVEQVYRVAPAISYLSFSRALPDELVQRWQAELLRLKADGSMAQLRRTWLEH</sequence>
<evidence type="ECO:0000313" key="2">
    <source>
        <dbReference type="EMBL" id="QKE62529.1"/>
    </source>
</evidence>
<name>A0A6M8FEW1_9GAMM</name>
<dbReference type="PANTHER" id="PTHR38834">
    <property type="entry name" value="PERIPLASMIC SUBSTRATE BINDING PROTEIN FAMILY 3"/>
    <property type="match status" value="1"/>
</dbReference>
<dbReference type="Pfam" id="PF00497">
    <property type="entry name" value="SBP_bac_3"/>
    <property type="match status" value="1"/>
</dbReference>
<gene>
    <name evidence="2" type="ORF">HNE05_03865</name>
</gene>
<reference evidence="2" key="1">
    <citation type="submission" date="2020-07" db="EMBL/GenBank/DDBJ databases">
        <title>Nitrate ammonifying Pseudomonas campi sp. nov. isolated from German agricultural grassland.</title>
        <authorList>
            <person name="Timsy T."/>
            <person name="Ulrich A."/>
            <person name="Spanner T."/>
            <person name="Foesel B."/>
            <person name="Kolb S."/>
            <person name="Horn M.A."/>
            <person name="Behrendt U."/>
        </authorList>
    </citation>
    <scope>NUCLEOTIDE SEQUENCE</scope>
    <source>
        <strain evidence="2">S1-A32-2</strain>
    </source>
</reference>
<evidence type="ECO:0000313" key="3">
    <source>
        <dbReference type="Proteomes" id="UP000501379"/>
    </source>
</evidence>
<dbReference type="AlphaFoldDB" id="A0A6M8FEW1"/>
<dbReference type="RefSeq" id="WP_173204410.1">
    <property type="nucleotide sequence ID" value="NZ_CP053697.2"/>
</dbReference>
<dbReference type="Gene3D" id="3.40.190.10">
    <property type="entry name" value="Periplasmic binding protein-like II"/>
    <property type="match status" value="2"/>
</dbReference>
<dbReference type="InterPro" id="IPR001638">
    <property type="entry name" value="Solute-binding_3/MltF_N"/>
</dbReference>
<dbReference type="EMBL" id="CP053697">
    <property type="protein sequence ID" value="QKE62529.1"/>
    <property type="molecule type" value="Genomic_DNA"/>
</dbReference>